<gene>
    <name evidence="2" type="ORF">A2994_02145</name>
</gene>
<accession>A0A1F4PP27</accession>
<dbReference type="AlphaFoldDB" id="A0A1F4PP27"/>
<feature type="transmembrane region" description="Helical" evidence="1">
    <location>
        <begin position="149"/>
        <end position="167"/>
    </location>
</feature>
<feature type="transmembrane region" description="Helical" evidence="1">
    <location>
        <begin position="29"/>
        <end position="52"/>
    </location>
</feature>
<feature type="transmembrane region" description="Helical" evidence="1">
    <location>
        <begin position="72"/>
        <end position="94"/>
    </location>
</feature>
<evidence type="ECO:0000313" key="2">
    <source>
        <dbReference type="EMBL" id="OGB85404.1"/>
    </source>
</evidence>
<reference evidence="2 3" key="1">
    <citation type="journal article" date="2016" name="Nat. Commun.">
        <title>Thousands of microbial genomes shed light on interconnected biogeochemical processes in an aquifer system.</title>
        <authorList>
            <person name="Anantharaman K."/>
            <person name="Brown C.T."/>
            <person name="Hug L.A."/>
            <person name="Sharon I."/>
            <person name="Castelle C.J."/>
            <person name="Probst A.J."/>
            <person name="Thomas B.C."/>
            <person name="Singh A."/>
            <person name="Wilkins M.J."/>
            <person name="Karaoz U."/>
            <person name="Brodie E.L."/>
            <person name="Williams K.H."/>
            <person name="Hubbard S.S."/>
            <person name="Banfield J.F."/>
        </authorList>
    </citation>
    <scope>NUCLEOTIDE SEQUENCE [LARGE SCALE GENOMIC DNA]</scope>
</reference>
<dbReference type="STRING" id="1798539.A2994_02145"/>
<evidence type="ECO:0000256" key="1">
    <source>
        <dbReference type="SAM" id="Phobius"/>
    </source>
</evidence>
<evidence type="ECO:0008006" key="4">
    <source>
        <dbReference type="Google" id="ProtNLM"/>
    </source>
</evidence>
<keyword evidence="1" id="KW-0812">Transmembrane</keyword>
<comment type="caution">
    <text evidence="2">The sequence shown here is derived from an EMBL/GenBank/DDBJ whole genome shotgun (WGS) entry which is preliminary data.</text>
</comment>
<name>A0A1F4PP27_UNCK3</name>
<feature type="transmembrane region" description="Helical" evidence="1">
    <location>
        <begin position="106"/>
        <end position="129"/>
    </location>
</feature>
<organism evidence="2 3">
    <name type="scientific">candidate division Kazan bacterium RIFCSPLOWO2_01_FULL_48_13</name>
    <dbReference type="NCBI Taxonomy" id="1798539"/>
    <lineage>
        <taxon>Bacteria</taxon>
        <taxon>Bacteria division Kazan-3B-28</taxon>
    </lineage>
</organism>
<keyword evidence="1" id="KW-1133">Transmembrane helix</keyword>
<evidence type="ECO:0000313" key="3">
    <source>
        <dbReference type="Proteomes" id="UP000179010"/>
    </source>
</evidence>
<sequence>MVPTWDLVLLVFLGASLVYGFLMGREKVIITLLGAYVGLVIANQWGASAFAMLSQENDVINNGWMSGNLSIFVVKVILFAAVLLLIAMKGGLMLHGSMGGGGMMGFVVQAGYSVLNAALIASSILNFLPDETKQQVISGSLIAAPLVNFYSWFLILPLLFMIVASFISKSE</sequence>
<protein>
    <recommendedName>
        <fullName evidence="4">Colicin V production protein</fullName>
    </recommendedName>
</protein>
<dbReference type="Proteomes" id="UP000179010">
    <property type="component" value="Unassembled WGS sequence"/>
</dbReference>
<dbReference type="EMBL" id="METE01000004">
    <property type="protein sequence ID" value="OGB85404.1"/>
    <property type="molecule type" value="Genomic_DNA"/>
</dbReference>
<feature type="transmembrane region" description="Helical" evidence="1">
    <location>
        <begin position="6"/>
        <end position="22"/>
    </location>
</feature>
<keyword evidence="1" id="KW-0472">Membrane</keyword>
<proteinExistence type="predicted"/>